<dbReference type="Proteomes" id="UP000800038">
    <property type="component" value="Unassembled WGS sequence"/>
</dbReference>
<feature type="non-terminal residue" evidence="2">
    <location>
        <position position="240"/>
    </location>
</feature>
<feature type="region of interest" description="Disordered" evidence="1">
    <location>
        <begin position="27"/>
        <end position="64"/>
    </location>
</feature>
<organism evidence="2 3">
    <name type="scientific">Clathrospora elynae</name>
    <dbReference type="NCBI Taxonomy" id="706981"/>
    <lineage>
        <taxon>Eukaryota</taxon>
        <taxon>Fungi</taxon>
        <taxon>Dikarya</taxon>
        <taxon>Ascomycota</taxon>
        <taxon>Pezizomycotina</taxon>
        <taxon>Dothideomycetes</taxon>
        <taxon>Pleosporomycetidae</taxon>
        <taxon>Pleosporales</taxon>
        <taxon>Diademaceae</taxon>
        <taxon>Clathrospora</taxon>
    </lineage>
</organism>
<gene>
    <name evidence="2" type="ORF">EJ02DRAFT_308366</name>
</gene>
<dbReference type="AlphaFoldDB" id="A0A6A5SAV0"/>
<reference evidence="2" key="1">
    <citation type="journal article" date="2020" name="Stud. Mycol.">
        <title>101 Dothideomycetes genomes: a test case for predicting lifestyles and emergence of pathogens.</title>
        <authorList>
            <person name="Haridas S."/>
            <person name="Albert R."/>
            <person name="Binder M."/>
            <person name="Bloem J."/>
            <person name="Labutti K."/>
            <person name="Salamov A."/>
            <person name="Andreopoulos B."/>
            <person name="Baker S."/>
            <person name="Barry K."/>
            <person name="Bills G."/>
            <person name="Bluhm B."/>
            <person name="Cannon C."/>
            <person name="Castanera R."/>
            <person name="Culley D."/>
            <person name="Daum C."/>
            <person name="Ezra D."/>
            <person name="Gonzalez J."/>
            <person name="Henrissat B."/>
            <person name="Kuo A."/>
            <person name="Liang C."/>
            <person name="Lipzen A."/>
            <person name="Lutzoni F."/>
            <person name="Magnuson J."/>
            <person name="Mondo S."/>
            <person name="Nolan M."/>
            <person name="Ohm R."/>
            <person name="Pangilinan J."/>
            <person name="Park H.-J."/>
            <person name="Ramirez L."/>
            <person name="Alfaro M."/>
            <person name="Sun H."/>
            <person name="Tritt A."/>
            <person name="Yoshinaga Y."/>
            <person name="Zwiers L.-H."/>
            <person name="Turgeon B."/>
            <person name="Goodwin S."/>
            <person name="Spatafora J."/>
            <person name="Crous P."/>
            <person name="Grigoriev I."/>
        </authorList>
    </citation>
    <scope>NUCLEOTIDE SEQUENCE</scope>
    <source>
        <strain evidence="2">CBS 161.51</strain>
    </source>
</reference>
<evidence type="ECO:0000256" key="1">
    <source>
        <dbReference type="SAM" id="MobiDB-lite"/>
    </source>
</evidence>
<evidence type="ECO:0000313" key="3">
    <source>
        <dbReference type="Proteomes" id="UP000800038"/>
    </source>
</evidence>
<evidence type="ECO:0000313" key="2">
    <source>
        <dbReference type="EMBL" id="KAF1934607.1"/>
    </source>
</evidence>
<dbReference type="OrthoDB" id="3786169at2759"/>
<feature type="compositionally biased region" description="Gly residues" evidence="1">
    <location>
        <begin position="49"/>
        <end position="59"/>
    </location>
</feature>
<proteinExistence type="predicted"/>
<accession>A0A6A5SAV0</accession>
<keyword evidence="3" id="KW-1185">Reference proteome</keyword>
<dbReference type="EMBL" id="ML976439">
    <property type="protein sequence ID" value="KAF1934607.1"/>
    <property type="molecule type" value="Genomic_DNA"/>
</dbReference>
<name>A0A6A5SAV0_9PLEO</name>
<sequence>VDRMCNELIDEARRDDPIKHAAYAAKQQFGGGHTDQNNRHKGQGRDQGRGGGSGHGGTHNGDHLQLYHGQQQQGNQPSNHKRPEKVHCKHCGFVHYGGGNNCWYTFPQKATEDWRRKNADKLRNKKWNGTAAIAVQSTLDDIEQSYQHLNFSTTTSVINISDQVRSLAGRDEYQKRLILDTGATDHLCNDYSKFINFNNGTYYAVINTGAGPMTVSRKGTIKVTVVCSDGSLQPVTFSNV</sequence>
<protein>
    <submittedName>
        <fullName evidence="2">Uncharacterized protein</fullName>
    </submittedName>
</protein>
<feature type="non-terminal residue" evidence="2">
    <location>
        <position position="1"/>
    </location>
</feature>